<feature type="domain" description="Kazal-like" evidence="11">
    <location>
        <begin position="443"/>
        <end position="499"/>
    </location>
</feature>
<dbReference type="InterPro" id="IPR002350">
    <property type="entry name" value="Kazal_dom"/>
</dbReference>
<evidence type="ECO:0000256" key="7">
    <source>
        <dbReference type="ARBA" id="ARBA00023157"/>
    </source>
</evidence>
<evidence type="ECO:0000256" key="5">
    <source>
        <dbReference type="ARBA" id="ARBA00022989"/>
    </source>
</evidence>
<dbReference type="GO" id="GO:0015347">
    <property type="term" value="F:sodium-independent organic anion transmembrane transporter activity"/>
    <property type="evidence" value="ECO:0007669"/>
    <property type="project" value="TreeGrafter"/>
</dbReference>
<keyword evidence="7" id="KW-1015">Disulfide bond</keyword>
<feature type="transmembrane region" description="Helical" evidence="8">
    <location>
        <begin position="557"/>
        <end position="583"/>
    </location>
</feature>
<dbReference type="AlphaFoldDB" id="A0A7J7J4E7"/>
<feature type="transmembrane region" description="Helical" evidence="8">
    <location>
        <begin position="116"/>
        <end position="137"/>
    </location>
</feature>
<keyword evidence="3" id="KW-1003">Cell membrane</keyword>
<keyword evidence="8" id="KW-0813">Transport</keyword>
<dbReference type="EMBL" id="VXIV02003159">
    <property type="protein sequence ID" value="KAF6020594.1"/>
    <property type="molecule type" value="Genomic_DNA"/>
</dbReference>
<keyword evidence="6 8" id="KW-0472">Membrane</keyword>
<feature type="transmembrane region" description="Helical" evidence="8">
    <location>
        <begin position="520"/>
        <end position="545"/>
    </location>
</feature>
<evidence type="ECO:0000313" key="13">
    <source>
        <dbReference type="Proteomes" id="UP000593567"/>
    </source>
</evidence>
<dbReference type="PROSITE" id="PS50850">
    <property type="entry name" value="MFS"/>
    <property type="match status" value="1"/>
</dbReference>
<evidence type="ECO:0000256" key="1">
    <source>
        <dbReference type="ARBA" id="ARBA00004651"/>
    </source>
</evidence>
<gene>
    <name evidence="12" type="ORF">EB796_021118</name>
</gene>
<dbReference type="Pfam" id="PF03137">
    <property type="entry name" value="OATP"/>
    <property type="match status" value="1"/>
</dbReference>
<dbReference type="OrthoDB" id="5062115at2759"/>
<dbReference type="PROSITE" id="PS51465">
    <property type="entry name" value="KAZAL_2"/>
    <property type="match status" value="1"/>
</dbReference>
<name>A0A7J7J4E7_BUGNE</name>
<evidence type="ECO:0000256" key="3">
    <source>
        <dbReference type="ARBA" id="ARBA00022475"/>
    </source>
</evidence>
<evidence type="ECO:0000313" key="12">
    <source>
        <dbReference type="EMBL" id="KAF6020594.1"/>
    </source>
</evidence>
<dbReference type="InterPro" id="IPR004156">
    <property type="entry name" value="OATP"/>
</dbReference>
<evidence type="ECO:0000256" key="6">
    <source>
        <dbReference type="ARBA" id="ARBA00023136"/>
    </source>
</evidence>
<evidence type="ECO:0000256" key="9">
    <source>
        <dbReference type="SAM" id="MobiDB-lite"/>
    </source>
</evidence>
<proteinExistence type="inferred from homology"/>
<feature type="domain" description="Major facilitator superfamily (MFS) profile" evidence="10">
    <location>
        <begin position="49"/>
        <end position="637"/>
    </location>
</feature>
<feature type="transmembrane region" description="Helical" evidence="8">
    <location>
        <begin position="331"/>
        <end position="352"/>
    </location>
</feature>
<protein>
    <recommendedName>
        <fullName evidence="8">Solute carrier organic anion transporter family member</fullName>
    </recommendedName>
</protein>
<feature type="transmembrane region" description="Helical" evidence="8">
    <location>
        <begin position="402"/>
        <end position="420"/>
    </location>
</feature>
<dbReference type="SUPFAM" id="SSF100895">
    <property type="entry name" value="Kazal-type serine protease inhibitors"/>
    <property type="match status" value="1"/>
</dbReference>
<dbReference type="InterPro" id="IPR020846">
    <property type="entry name" value="MFS_dom"/>
</dbReference>
<dbReference type="PANTHER" id="PTHR11388:SF160">
    <property type="entry name" value="SOLUTE CARRIER ORGANIC ANION TRANSPORTER FAMILY MEMBER"/>
    <property type="match status" value="1"/>
</dbReference>
<evidence type="ECO:0000256" key="2">
    <source>
        <dbReference type="ARBA" id="ARBA00009657"/>
    </source>
</evidence>
<comment type="caution">
    <text evidence="12">The sequence shown here is derived from an EMBL/GenBank/DDBJ whole genome shotgun (WGS) entry which is preliminary data.</text>
</comment>
<organism evidence="12 13">
    <name type="scientific">Bugula neritina</name>
    <name type="common">Brown bryozoan</name>
    <name type="synonym">Sertularia neritina</name>
    <dbReference type="NCBI Taxonomy" id="10212"/>
    <lineage>
        <taxon>Eukaryota</taxon>
        <taxon>Metazoa</taxon>
        <taxon>Spiralia</taxon>
        <taxon>Lophotrochozoa</taxon>
        <taxon>Bryozoa</taxon>
        <taxon>Gymnolaemata</taxon>
        <taxon>Cheilostomatida</taxon>
        <taxon>Flustrina</taxon>
        <taxon>Buguloidea</taxon>
        <taxon>Bugulidae</taxon>
        <taxon>Bugula</taxon>
    </lineage>
</organism>
<dbReference type="PANTHER" id="PTHR11388">
    <property type="entry name" value="ORGANIC ANION TRANSPORTER"/>
    <property type="match status" value="1"/>
</dbReference>
<feature type="transmembrane region" description="Helical" evidence="8">
    <location>
        <begin position="256"/>
        <end position="278"/>
    </location>
</feature>
<dbReference type="GO" id="GO:0006811">
    <property type="term" value="P:monoatomic ion transport"/>
    <property type="evidence" value="ECO:0007669"/>
    <property type="project" value="UniProtKB-KW"/>
</dbReference>
<dbReference type="Pfam" id="PF07648">
    <property type="entry name" value="Kazal_2"/>
    <property type="match status" value="1"/>
</dbReference>
<feature type="transmembrane region" description="Helical" evidence="8">
    <location>
        <begin position="88"/>
        <end position="109"/>
    </location>
</feature>
<feature type="transmembrane region" description="Helical" evidence="8">
    <location>
        <begin position="614"/>
        <end position="636"/>
    </location>
</feature>
<feature type="transmembrane region" description="Helical" evidence="8">
    <location>
        <begin position="372"/>
        <end position="390"/>
    </location>
</feature>
<evidence type="ECO:0000259" key="10">
    <source>
        <dbReference type="PROSITE" id="PS50850"/>
    </source>
</evidence>
<feature type="compositionally biased region" description="Basic and acidic residues" evidence="9">
    <location>
        <begin position="1"/>
        <end position="14"/>
    </location>
</feature>
<dbReference type="InterPro" id="IPR036058">
    <property type="entry name" value="Kazal_dom_sf"/>
</dbReference>
<evidence type="ECO:0000256" key="8">
    <source>
        <dbReference type="RuleBase" id="RU362056"/>
    </source>
</evidence>
<sequence>MSEDIKDMEQDEPRQQTITDDENRKDMNCGLTAACQPKWLQKCASAKSFLLVLTIFGIVQGFVVNGIHSVNISAYERRYLLSSKSSSLVGAFYDISAGILVLLVGYFGAVAHQPRLLAFGALLLGVGTFVMTIAQFASPPYNQGINEGYTVTCNLHNNVTVSESPAYLKNYLYLLLLGQALNGFTGASLFTLGITYIDQSCTTEVTSWFIGIFAGGTVLGPAIGYLIGGSFLNIYVDFPKNPPNGLTRDDPAWVGAWWIPFILSSVLSFILAFFLFLFPKELPGSAAIQAAKVSQAHDNGIEHKIKSKPGFGIGWRGIPKATLYLLRTPSYVCLCIADGLESFIIIGVSTFLPKVISNQFAQSLDWSSKLTGLLAVPAGAAAQILGGYVIKRWNLSLSQILKLTLVSLALSLLLCPLFLARCEDSPIAGVLAPYPGQALPDEVDLNSTCNSECGCSTSTYEPVCADGIQYFSPCYAGCSMEPVELENKTQVYHNCSCLLGLNASETVVAVKAKCKLNCKLLYTLFTPLAFLQMFFIFFAGTPMSVATLRVLPDKLKAYGLSVSWVFLRLLGSIPGPIIFGAILDASCKVWQTDPNGETRGSCWIYDNNGMAVRIVVLFAVVKTLSLLFSALALWLYKAPQQTQ</sequence>
<keyword evidence="4 8" id="KW-0812">Transmembrane</keyword>
<dbReference type="InterPro" id="IPR036259">
    <property type="entry name" value="MFS_trans_sf"/>
</dbReference>
<dbReference type="Gene3D" id="1.20.1250.20">
    <property type="entry name" value="MFS general substrate transporter like domains"/>
    <property type="match status" value="1"/>
</dbReference>
<keyword evidence="8" id="KW-0406">Ion transport</keyword>
<dbReference type="NCBIfam" id="TIGR00805">
    <property type="entry name" value="oat"/>
    <property type="match status" value="1"/>
</dbReference>
<comment type="subcellular location">
    <subcellularLocation>
        <location evidence="1 8">Cell membrane</location>
        <topology evidence="1 8">Multi-pass membrane protein</topology>
    </subcellularLocation>
</comment>
<keyword evidence="5 8" id="KW-1133">Transmembrane helix</keyword>
<evidence type="ECO:0000256" key="4">
    <source>
        <dbReference type="ARBA" id="ARBA00022692"/>
    </source>
</evidence>
<feature type="transmembrane region" description="Helical" evidence="8">
    <location>
        <begin position="48"/>
        <end position="68"/>
    </location>
</feature>
<feature type="region of interest" description="Disordered" evidence="9">
    <location>
        <begin position="1"/>
        <end position="22"/>
    </location>
</feature>
<reference evidence="12" key="1">
    <citation type="submission" date="2020-06" db="EMBL/GenBank/DDBJ databases">
        <title>Draft genome of Bugula neritina, a colonial animal packing powerful symbionts and potential medicines.</title>
        <authorList>
            <person name="Rayko M."/>
        </authorList>
    </citation>
    <scope>NUCLEOTIDE SEQUENCE [LARGE SCALE GENOMIC DNA]</scope>
    <source>
        <strain evidence="12">Kwan_BN1</strain>
    </source>
</reference>
<feature type="transmembrane region" description="Helical" evidence="8">
    <location>
        <begin position="171"/>
        <end position="197"/>
    </location>
</feature>
<accession>A0A7J7J4E7</accession>
<keyword evidence="13" id="KW-1185">Reference proteome</keyword>
<dbReference type="GO" id="GO:0016323">
    <property type="term" value="C:basolateral plasma membrane"/>
    <property type="evidence" value="ECO:0007669"/>
    <property type="project" value="TreeGrafter"/>
</dbReference>
<feature type="transmembrane region" description="Helical" evidence="8">
    <location>
        <begin position="209"/>
        <end position="236"/>
    </location>
</feature>
<dbReference type="Proteomes" id="UP000593567">
    <property type="component" value="Unassembled WGS sequence"/>
</dbReference>
<dbReference type="SUPFAM" id="SSF103473">
    <property type="entry name" value="MFS general substrate transporter"/>
    <property type="match status" value="1"/>
</dbReference>
<dbReference type="GO" id="GO:0043252">
    <property type="term" value="P:sodium-independent organic anion transport"/>
    <property type="evidence" value="ECO:0007669"/>
    <property type="project" value="TreeGrafter"/>
</dbReference>
<evidence type="ECO:0000259" key="11">
    <source>
        <dbReference type="PROSITE" id="PS51465"/>
    </source>
</evidence>
<comment type="similarity">
    <text evidence="2 8">Belongs to the organo anion transporter (TC 2.A.60) family.</text>
</comment>